<accession>A0A6P6XYF1</accession>
<dbReference type="PROSITE" id="PS50215">
    <property type="entry name" value="ADAM_MEPRO"/>
    <property type="match status" value="1"/>
</dbReference>
<dbReference type="InParanoid" id="A0A6P6XYF1"/>
<feature type="domain" description="Peptidase M12B" evidence="2">
    <location>
        <begin position="274"/>
        <end position="534"/>
    </location>
</feature>
<dbReference type="InterPro" id="IPR001590">
    <property type="entry name" value="Peptidase_M12B"/>
</dbReference>
<keyword evidence="3" id="KW-1185">Reference proteome</keyword>
<dbReference type="Proteomes" id="UP000515146">
    <property type="component" value="Unplaced"/>
</dbReference>
<dbReference type="Pfam" id="PF01421">
    <property type="entry name" value="Reprolysin"/>
    <property type="match status" value="1"/>
</dbReference>
<feature type="active site" evidence="1">
    <location>
        <position position="463"/>
    </location>
</feature>
<evidence type="ECO:0000256" key="1">
    <source>
        <dbReference type="PROSITE-ProRule" id="PRU00276"/>
    </source>
</evidence>
<protein>
    <submittedName>
        <fullName evidence="4">Uncharacterized protein LOC113792237</fullName>
    </submittedName>
</protein>
<evidence type="ECO:0000313" key="3">
    <source>
        <dbReference type="Proteomes" id="UP000515146"/>
    </source>
</evidence>
<dbReference type="GO" id="GO:0006509">
    <property type="term" value="P:membrane protein ectodomain proteolysis"/>
    <property type="evidence" value="ECO:0007669"/>
    <property type="project" value="TreeGrafter"/>
</dbReference>
<dbReference type="PANTHER" id="PTHR11905:SF249">
    <property type="entry name" value="SOL NARAE, ISOFORM C"/>
    <property type="match status" value="1"/>
</dbReference>
<gene>
    <name evidence="4" type="primary">LOC113792237</name>
</gene>
<keyword evidence="1" id="KW-0862">Zinc</keyword>
<reference evidence="4" key="1">
    <citation type="submission" date="2025-08" db="UniProtKB">
        <authorList>
            <consortium name="RefSeq"/>
        </authorList>
    </citation>
    <scope>IDENTIFICATION</scope>
    <source>
        <strain evidence="4">Airmid</strain>
    </source>
</reference>
<comment type="caution">
    <text evidence="1">Lacks conserved residue(s) required for the propagation of feature annotation.</text>
</comment>
<evidence type="ECO:0000259" key="2">
    <source>
        <dbReference type="PROSITE" id="PS50215"/>
    </source>
</evidence>
<dbReference type="Gene3D" id="3.40.390.10">
    <property type="entry name" value="Collagenase (Catalytic Domain)"/>
    <property type="match status" value="1"/>
</dbReference>
<name>A0A6P6XYF1_DERPT</name>
<feature type="binding site" evidence="1">
    <location>
        <position position="472"/>
    </location>
    <ligand>
        <name>Zn(2+)</name>
        <dbReference type="ChEBI" id="CHEBI:29105"/>
        <note>catalytic</note>
    </ligand>
</feature>
<dbReference type="OMA" id="HDGEWPI"/>
<feature type="binding site" evidence="1">
    <location>
        <position position="462"/>
    </location>
    <ligand>
        <name>Zn(2+)</name>
        <dbReference type="ChEBI" id="CHEBI:29105"/>
        <note>catalytic</note>
    </ligand>
</feature>
<organism evidence="3 4">
    <name type="scientific">Dermatophagoides pteronyssinus</name>
    <name type="common">European house dust mite</name>
    <dbReference type="NCBI Taxonomy" id="6956"/>
    <lineage>
        <taxon>Eukaryota</taxon>
        <taxon>Metazoa</taxon>
        <taxon>Ecdysozoa</taxon>
        <taxon>Arthropoda</taxon>
        <taxon>Chelicerata</taxon>
        <taxon>Arachnida</taxon>
        <taxon>Acari</taxon>
        <taxon>Acariformes</taxon>
        <taxon>Sarcoptiformes</taxon>
        <taxon>Astigmata</taxon>
        <taxon>Psoroptidia</taxon>
        <taxon>Analgoidea</taxon>
        <taxon>Pyroglyphidae</taxon>
        <taxon>Dermatophagoidinae</taxon>
        <taxon>Dermatophagoides</taxon>
    </lineage>
</organism>
<dbReference type="PANTHER" id="PTHR11905">
    <property type="entry name" value="ADAM A DISINTEGRIN AND METALLOPROTEASE DOMAIN"/>
    <property type="match status" value="1"/>
</dbReference>
<feature type="binding site" evidence="1">
    <location>
        <position position="466"/>
    </location>
    <ligand>
        <name>Zn(2+)</name>
        <dbReference type="ChEBI" id="CHEBI:29105"/>
        <note>catalytic</note>
    </ligand>
</feature>
<keyword evidence="1" id="KW-0479">Metal-binding</keyword>
<dbReference type="OrthoDB" id="6511864at2759"/>
<dbReference type="GO" id="GO:0004222">
    <property type="term" value="F:metalloendopeptidase activity"/>
    <property type="evidence" value="ECO:0007669"/>
    <property type="project" value="InterPro"/>
</dbReference>
<sequence length="538" mass="62994">MKKEKENYNLKMLTKNLIKILLFSLFLVVNNFFSIQIESIKILTSKHRIPTIIIHIDTNGHNSLDNHNQDKEILSNNNVRNNLSHDDIRHSKSILVRLHYHYHHGNDQNNDDENYQLRLVNRSATDHNHRYRIIHVRRLNLSDSILHSSNNQSKSFEIIESKLATIVDDDPSIRMIRFRTMNKTNITNQIYTSPDRSTFLLVTIDKNNESMIRIYGLIDSQMMILPLQNQSIRNNFHRIINDEYHNEWLRSLFENYSNIHLKNHHHQFMQKNHIYPEITLLIDYHIHRMAHEYNDIDLTWRYGVMFVQMLQSLLFETIDDSNFQIHLHLKQILVAEQPWSFQLIRPKLTGSLLNRNKTDNLVNAMNALQKFGQWIYNHSDNVQSDLILILTGDDLCLDNNDDDNNQNNRTKHLYESCSYSSVKGQAIVGGACLHHHHNNRSLNLAIVEDYGLKMDGLHAMAHELGHLLGAVHDGEWPISTIAGPGGTNCRDKLSSIMNIDHSTIKQYNQWSKCTLEQFEHFFSQPQSICLFNEPHSNQ</sequence>
<dbReference type="RefSeq" id="XP_027197951.1">
    <property type="nucleotide sequence ID" value="XM_027342150.1"/>
</dbReference>
<evidence type="ECO:0000313" key="4">
    <source>
        <dbReference type="RefSeq" id="XP_027197951.1"/>
    </source>
</evidence>
<dbReference type="GO" id="GO:0046872">
    <property type="term" value="F:metal ion binding"/>
    <property type="evidence" value="ECO:0007669"/>
    <property type="project" value="UniProtKB-KW"/>
</dbReference>
<dbReference type="AlphaFoldDB" id="A0A6P6XYF1"/>
<dbReference type="SUPFAM" id="SSF55486">
    <property type="entry name" value="Metalloproteases ('zincins'), catalytic domain"/>
    <property type="match status" value="1"/>
</dbReference>
<dbReference type="InterPro" id="IPR024079">
    <property type="entry name" value="MetalloPept_cat_dom_sf"/>
</dbReference>
<proteinExistence type="predicted"/>
<dbReference type="KEGG" id="dpte:113792237"/>